<reference evidence="1" key="1">
    <citation type="submission" date="2020-05" db="EMBL/GenBank/DDBJ databases">
        <authorList>
            <person name="Chiriac C."/>
            <person name="Salcher M."/>
            <person name="Ghai R."/>
            <person name="Kavagutti S V."/>
        </authorList>
    </citation>
    <scope>NUCLEOTIDE SEQUENCE</scope>
</reference>
<evidence type="ECO:0000313" key="1">
    <source>
        <dbReference type="EMBL" id="CAB4758357.1"/>
    </source>
</evidence>
<name>A0A6J6UIJ2_9ZZZZ</name>
<gene>
    <name evidence="1" type="ORF">UFOPK2810_01202</name>
</gene>
<dbReference type="EMBL" id="CAEZYZ010000210">
    <property type="protein sequence ID" value="CAB4758357.1"/>
    <property type="molecule type" value="Genomic_DNA"/>
</dbReference>
<accession>A0A6J6UIJ2</accession>
<protein>
    <submittedName>
        <fullName evidence="1">Unannotated protein</fullName>
    </submittedName>
</protein>
<dbReference type="AlphaFoldDB" id="A0A6J6UIJ2"/>
<sequence length="146" mass="15270">MTVCIVQGGQHAGRDLEGPLRQEPPTTGQQLAQGHAIDILHDDVRDDDCGRIALSGEGVLARVVHGDDVRMIEGGCRLGLASKPSLEGRVPSKVWAQDLDRNASTEPEILALMNLGHSAASDDVADLIAVAQHSGRLLGHAASTSG</sequence>
<organism evidence="1">
    <name type="scientific">freshwater metagenome</name>
    <dbReference type="NCBI Taxonomy" id="449393"/>
    <lineage>
        <taxon>unclassified sequences</taxon>
        <taxon>metagenomes</taxon>
        <taxon>ecological metagenomes</taxon>
    </lineage>
</organism>
<proteinExistence type="predicted"/>